<gene>
    <name evidence="10" type="primary">nat10</name>
    <name evidence="10" type="ORF">AVEN_6125_1</name>
</gene>
<dbReference type="Pfam" id="PF05127">
    <property type="entry name" value="NAT10_TcmA_helicase"/>
    <property type="match status" value="1"/>
</dbReference>
<dbReference type="AlphaFoldDB" id="A0A4Y2G266"/>
<dbReference type="GO" id="GO:0005524">
    <property type="term" value="F:ATP binding"/>
    <property type="evidence" value="ECO:0007669"/>
    <property type="project" value="UniProtKB-KW"/>
</dbReference>
<evidence type="ECO:0000256" key="3">
    <source>
        <dbReference type="ARBA" id="ARBA00022694"/>
    </source>
</evidence>
<dbReference type="Pfam" id="PF13718">
    <property type="entry name" value="GNAT_acetyltr_2"/>
    <property type="match status" value="1"/>
</dbReference>
<evidence type="ECO:0000256" key="2">
    <source>
        <dbReference type="ARBA" id="ARBA00022679"/>
    </source>
</evidence>
<keyword evidence="4" id="KW-0547">Nucleotide-binding</keyword>
<dbReference type="GO" id="GO:0005730">
    <property type="term" value="C:nucleolus"/>
    <property type="evidence" value="ECO:0007669"/>
    <property type="project" value="UniProtKB-SubCell"/>
</dbReference>
<keyword evidence="7" id="KW-0812">Transmembrane</keyword>
<evidence type="ECO:0000256" key="5">
    <source>
        <dbReference type="ARBA" id="ARBA00022840"/>
    </source>
</evidence>
<evidence type="ECO:0000256" key="7">
    <source>
        <dbReference type="SAM" id="Phobius"/>
    </source>
</evidence>
<evidence type="ECO:0000313" key="11">
    <source>
        <dbReference type="Proteomes" id="UP000499080"/>
    </source>
</evidence>
<protein>
    <submittedName>
        <fullName evidence="10">RNA cytidine acetyltransferase</fullName>
    </submittedName>
</protein>
<reference evidence="10 11" key="1">
    <citation type="journal article" date="2019" name="Sci. Rep.">
        <title>Orb-weaving spider Araneus ventricosus genome elucidates the spidroin gene catalogue.</title>
        <authorList>
            <person name="Kono N."/>
            <person name="Nakamura H."/>
            <person name="Ohtoshi R."/>
            <person name="Moran D.A.P."/>
            <person name="Shinohara A."/>
            <person name="Yoshida Y."/>
            <person name="Fujiwara M."/>
            <person name="Mori M."/>
            <person name="Tomita M."/>
            <person name="Arakawa K."/>
        </authorList>
    </citation>
    <scope>NUCLEOTIDE SEQUENCE [LARGE SCALE GENOMIC DNA]</scope>
</reference>
<dbReference type="GO" id="GO:0000049">
    <property type="term" value="F:tRNA binding"/>
    <property type="evidence" value="ECO:0007669"/>
    <property type="project" value="TreeGrafter"/>
</dbReference>
<feature type="domain" description="N-acetyltransferase" evidence="9">
    <location>
        <begin position="201"/>
        <end position="251"/>
    </location>
</feature>
<dbReference type="Gene3D" id="3.40.50.300">
    <property type="entry name" value="P-loop containing nucleotide triphosphate hydrolases"/>
    <property type="match status" value="1"/>
</dbReference>
<keyword evidence="7" id="KW-1133">Transmembrane helix</keyword>
<keyword evidence="7" id="KW-0472">Membrane</keyword>
<organism evidence="10 11">
    <name type="scientific">Araneus ventricosus</name>
    <name type="common">Orbweaver spider</name>
    <name type="synonym">Epeira ventricosa</name>
    <dbReference type="NCBI Taxonomy" id="182803"/>
    <lineage>
        <taxon>Eukaryota</taxon>
        <taxon>Metazoa</taxon>
        <taxon>Ecdysozoa</taxon>
        <taxon>Arthropoda</taxon>
        <taxon>Chelicerata</taxon>
        <taxon>Arachnida</taxon>
        <taxon>Araneae</taxon>
        <taxon>Araneomorphae</taxon>
        <taxon>Entelegynae</taxon>
        <taxon>Araneoidea</taxon>
        <taxon>Araneidae</taxon>
        <taxon>Araneus</taxon>
    </lineage>
</organism>
<name>A0A4Y2G266_ARAVE</name>
<dbReference type="GO" id="GO:0008033">
    <property type="term" value="P:tRNA processing"/>
    <property type="evidence" value="ECO:0007669"/>
    <property type="project" value="UniProtKB-KW"/>
</dbReference>
<dbReference type="InterPro" id="IPR027417">
    <property type="entry name" value="P-loop_NTPase"/>
</dbReference>
<evidence type="ECO:0000256" key="4">
    <source>
        <dbReference type="ARBA" id="ARBA00022741"/>
    </source>
</evidence>
<dbReference type="GO" id="GO:1904812">
    <property type="term" value="P:rRNA acetylation involved in maturation of SSU-rRNA"/>
    <property type="evidence" value="ECO:0007669"/>
    <property type="project" value="TreeGrafter"/>
</dbReference>
<comment type="caution">
    <text evidence="10">The sequence shown here is derived from an EMBL/GenBank/DDBJ whole genome shotgun (WGS) entry which is preliminary data.</text>
</comment>
<evidence type="ECO:0000313" key="10">
    <source>
        <dbReference type="EMBL" id="GBM47441.1"/>
    </source>
</evidence>
<evidence type="ECO:0000259" key="9">
    <source>
        <dbReference type="Pfam" id="PF13718"/>
    </source>
</evidence>
<dbReference type="InterPro" id="IPR032672">
    <property type="entry name" value="TmcA/NAT10/Kre33"/>
</dbReference>
<dbReference type="EMBL" id="BGPR01001180">
    <property type="protein sequence ID" value="GBM47441.1"/>
    <property type="molecule type" value="Genomic_DNA"/>
</dbReference>
<dbReference type="InterPro" id="IPR007807">
    <property type="entry name" value="TcmA/NAT10_helicase"/>
</dbReference>
<feature type="domain" description="TcmA/NAT10 helicase" evidence="8">
    <location>
        <begin position="4"/>
        <end position="159"/>
    </location>
</feature>
<dbReference type="InterPro" id="IPR000182">
    <property type="entry name" value="GNAT_dom"/>
</dbReference>
<evidence type="ECO:0000256" key="6">
    <source>
        <dbReference type="ARBA" id="ARBA00023315"/>
    </source>
</evidence>
<dbReference type="GO" id="GO:0030686">
    <property type="term" value="C:90S preribosome"/>
    <property type="evidence" value="ECO:0007669"/>
    <property type="project" value="TreeGrafter"/>
</dbReference>
<keyword evidence="2 10" id="KW-0808">Transferase</keyword>
<keyword evidence="3" id="KW-0819">tRNA processing</keyword>
<comment type="subcellular location">
    <subcellularLocation>
        <location evidence="1">Nucleus</location>
        <location evidence="1">Nucleolus</location>
    </subcellularLocation>
</comment>
<evidence type="ECO:0000259" key="8">
    <source>
        <dbReference type="Pfam" id="PF05127"/>
    </source>
</evidence>
<keyword evidence="11" id="KW-1185">Reference proteome</keyword>
<dbReference type="PANTHER" id="PTHR10925">
    <property type="entry name" value="N-ACETYLTRANSFERASE 10"/>
    <property type="match status" value="1"/>
</dbReference>
<feature type="transmembrane region" description="Helical" evidence="7">
    <location>
        <begin position="240"/>
        <end position="257"/>
    </location>
</feature>
<accession>A0A4Y2G266</accession>
<keyword evidence="5" id="KW-0067">ATP-binding</keyword>
<keyword evidence="6" id="KW-0012">Acyltransferase</keyword>
<dbReference type="OrthoDB" id="10067491at2759"/>
<sequence>MCYKNVSTVFKFLLKGLDVLNYKEDGDFDLIQSVNPKFKNALTGINVFRDHPQTVRFIFPEDIGERLEQAELVVFDEAASIPVHLLKNLFGPYVVLMASSTSGPEASSPYLFSNMINAIEPSGALESQSGKLQKFTLNDPIHYASGDSIESWLNHMLCVEPAICSHLSCGFPVPDQCRLFCVNRNSLFGGSKQAEDFLQSLMSILTSSSRVMNPDHLLNLADSPNYQIFCLLPPVTSSKQVLSGIICALLVMSIFFIY</sequence>
<dbReference type="PANTHER" id="PTHR10925:SF5">
    <property type="entry name" value="RNA CYTIDINE ACETYLTRANSFERASE"/>
    <property type="match status" value="1"/>
</dbReference>
<dbReference type="GO" id="GO:1990883">
    <property type="term" value="F:18S rRNA cytidine N-acetyltransferase activity"/>
    <property type="evidence" value="ECO:0007669"/>
    <property type="project" value="TreeGrafter"/>
</dbReference>
<dbReference type="Proteomes" id="UP000499080">
    <property type="component" value="Unassembled WGS sequence"/>
</dbReference>
<proteinExistence type="predicted"/>
<evidence type="ECO:0000256" key="1">
    <source>
        <dbReference type="ARBA" id="ARBA00004604"/>
    </source>
</evidence>